<dbReference type="AlphaFoldDB" id="A0A401J489"/>
<name>A0A401J489_SPHXE</name>
<organism evidence="2 3">
    <name type="scientific">Sphingobium xenophagum</name>
    <dbReference type="NCBI Taxonomy" id="121428"/>
    <lineage>
        <taxon>Bacteria</taxon>
        <taxon>Pseudomonadati</taxon>
        <taxon>Pseudomonadota</taxon>
        <taxon>Alphaproteobacteria</taxon>
        <taxon>Sphingomonadales</taxon>
        <taxon>Sphingomonadaceae</taxon>
        <taxon>Sphingobium</taxon>
    </lineage>
</organism>
<dbReference type="Pfam" id="PF06793">
    <property type="entry name" value="UPF0262"/>
    <property type="match status" value="1"/>
</dbReference>
<sequence>MPAAHLRMIAKSCLHFAGRRRTEADRNMADPRIIDIKLDERTILWRNADVEQERRIAIFDLLEDNMFAPQRVHPDGYAGPYKVVLRVEEGRLVIEINRDDDSPLEAVILGLGRFRRPIREYFAICDSYYQAISNASPAQIETVDMARRGIHNDAAEMLRERLEGKIEVDFDTARRLFTLICVLHIKG</sequence>
<dbReference type="Proteomes" id="UP000290975">
    <property type="component" value="Unassembled WGS sequence"/>
</dbReference>
<comment type="caution">
    <text evidence="2">The sequence shown here is derived from an EMBL/GenBank/DDBJ whole genome shotgun (WGS) entry which is preliminary data.</text>
</comment>
<dbReference type="EMBL" id="BBQY01000016">
    <property type="protein sequence ID" value="GBH31466.1"/>
    <property type="molecule type" value="Genomic_DNA"/>
</dbReference>
<dbReference type="PIRSF" id="PIRSF032146">
    <property type="entry name" value="UCP032146"/>
    <property type="match status" value="1"/>
</dbReference>
<dbReference type="HAMAP" id="MF_00678">
    <property type="entry name" value="UPF0262"/>
    <property type="match status" value="1"/>
</dbReference>
<reference evidence="2 3" key="1">
    <citation type="submission" date="2014-12" db="EMBL/GenBank/DDBJ databases">
        <title>Whole genome sequencing of Sphingobium xenophagum OW59.</title>
        <authorList>
            <person name="Ohta Y."/>
            <person name="Nishi S."/>
            <person name="Hatada Y."/>
        </authorList>
    </citation>
    <scope>NUCLEOTIDE SEQUENCE [LARGE SCALE GENOMIC DNA]</scope>
    <source>
        <strain evidence="2 3">OW59</strain>
    </source>
</reference>
<protein>
    <recommendedName>
        <fullName evidence="1">UPF0262 protein MBESOW_P2722</fullName>
    </recommendedName>
</protein>
<comment type="similarity">
    <text evidence="1">Belongs to the UPF0262 family.</text>
</comment>
<proteinExistence type="inferred from homology"/>
<accession>A0A401J489</accession>
<evidence type="ECO:0000313" key="2">
    <source>
        <dbReference type="EMBL" id="GBH31466.1"/>
    </source>
</evidence>
<dbReference type="InterPro" id="IPR008321">
    <property type="entry name" value="UCP032146"/>
</dbReference>
<evidence type="ECO:0000256" key="1">
    <source>
        <dbReference type="HAMAP-Rule" id="MF_00678"/>
    </source>
</evidence>
<dbReference type="STRING" id="1192759.GCA_000277525_01655"/>
<gene>
    <name evidence="2" type="ORF">MBESOW_P2722</name>
</gene>
<dbReference type="NCBIfam" id="NF002769">
    <property type="entry name" value="PRK02853.1"/>
    <property type="match status" value="1"/>
</dbReference>
<evidence type="ECO:0000313" key="3">
    <source>
        <dbReference type="Proteomes" id="UP000290975"/>
    </source>
</evidence>
<keyword evidence="3" id="KW-1185">Reference proteome</keyword>